<organism evidence="1 2">
    <name type="scientific">Porphyra umbilicalis</name>
    <name type="common">Purple laver</name>
    <name type="synonym">Red alga</name>
    <dbReference type="NCBI Taxonomy" id="2786"/>
    <lineage>
        <taxon>Eukaryota</taxon>
        <taxon>Rhodophyta</taxon>
        <taxon>Bangiophyceae</taxon>
        <taxon>Bangiales</taxon>
        <taxon>Bangiaceae</taxon>
        <taxon>Porphyra</taxon>
    </lineage>
</organism>
<evidence type="ECO:0000313" key="1">
    <source>
        <dbReference type="EMBL" id="OSX76079.1"/>
    </source>
</evidence>
<gene>
    <name evidence="1" type="ORF">BU14_0208s0036</name>
</gene>
<dbReference type="Proteomes" id="UP000218209">
    <property type="component" value="Unassembled WGS sequence"/>
</dbReference>
<dbReference type="AlphaFoldDB" id="A0A1X6P5B7"/>
<keyword evidence="2" id="KW-1185">Reference proteome</keyword>
<sequence>MRRTERLRFLWSPASGSGAARSIWPLSLFLRHDPSRNPSPTLPTLRPQESVSYACRHSIRRATHHAVRPVFVSECRGGARPQGSLLSVAAAGVPPPTFQGPPFCSPWALPGCPLRACPALLCVWTDRPLALHAQVAHRAMDAFDWRAAHPPRARSPRTHLPRLCVPVRERAASSATRDGSPCIGSGSDVTCFVASLFFLRLAGGCLVPLDCAVSRDGNMEVQ</sequence>
<evidence type="ECO:0000313" key="2">
    <source>
        <dbReference type="Proteomes" id="UP000218209"/>
    </source>
</evidence>
<reference evidence="1 2" key="1">
    <citation type="submission" date="2017-03" db="EMBL/GenBank/DDBJ databases">
        <title>WGS assembly of Porphyra umbilicalis.</title>
        <authorList>
            <person name="Brawley S.H."/>
            <person name="Blouin N.A."/>
            <person name="Ficko-Blean E."/>
            <person name="Wheeler G.L."/>
            <person name="Lohr M."/>
            <person name="Goodson H.V."/>
            <person name="Jenkins J.W."/>
            <person name="Blaby-Haas C.E."/>
            <person name="Helliwell K.E."/>
            <person name="Chan C."/>
            <person name="Marriage T."/>
            <person name="Bhattacharya D."/>
            <person name="Klein A.S."/>
            <person name="Badis Y."/>
            <person name="Brodie J."/>
            <person name="Cao Y."/>
            <person name="Collen J."/>
            <person name="Dittami S.M."/>
            <person name="Gachon C.M."/>
            <person name="Green B.R."/>
            <person name="Karpowicz S."/>
            <person name="Kim J.W."/>
            <person name="Kudahl U."/>
            <person name="Lin S."/>
            <person name="Michel G."/>
            <person name="Mittag M."/>
            <person name="Olson B.J."/>
            <person name="Pangilinan J."/>
            <person name="Peng Y."/>
            <person name="Qiu H."/>
            <person name="Shu S."/>
            <person name="Singer J.T."/>
            <person name="Smith A.G."/>
            <person name="Sprecher B.N."/>
            <person name="Wagner V."/>
            <person name="Wang W."/>
            <person name="Wang Z.-Y."/>
            <person name="Yan J."/>
            <person name="Yarish C."/>
            <person name="Zoeuner-Riek S."/>
            <person name="Zhuang Y."/>
            <person name="Zou Y."/>
            <person name="Lindquist E.A."/>
            <person name="Grimwood J."/>
            <person name="Barry K."/>
            <person name="Rokhsar D.S."/>
            <person name="Schmutz J."/>
            <person name="Stiller J.W."/>
            <person name="Grossman A.R."/>
            <person name="Prochnik S.E."/>
        </authorList>
    </citation>
    <scope>NUCLEOTIDE SEQUENCE [LARGE SCALE GENOMIC DNA]</scope>
    <source>
        <strain evidence="1">4086291</strain>
    </source>
</reference>
<protein>
    <submittedName>
        <fullName evidence="1">Uncharacterized protein</fullName>
    </submittedName>
</protein>
<dbReference type="EMBL" id="KV918881">
    <property type="protein sequence ID" value="OSX76079.1"/>
    <property type="molecule type" value="Genomic_DNA"/>
</dbReference>
<proteinExistence type="predicted"/>
<name>A0A1X6P5B7_PORUM</name>
<accession>A0A1X6P5B7</accession>